<organism evidence="1 2">
    <name type="scientific">Rhizobium leguminosarum</name>
    <dbReference type="NCBI Taxonomy" id="384"/>
    <lineage>
        <taxon>Bacteria</taxon>
        <taxon>Pseudomonadati</taxon>
        <taxon>Pseudomonadota</taxon>
        <taxon>Alphaproteobacteria</taxon>
        <taxon>Hyphomicrobiales</taxon>
        <taxon>Rhizobiaceae</taxon>
        <taxon>Rhizobium/Agrobacterium group</taxon>
        <taxon>Rhizobium</taxon>
    </lineage>
</organism>
<accession>A0A2K9ZDW0</accession>
<name>A0A2K9ZDW0_RHILE</name>
<geneLocation type="plasmid" evidence="2">
    <name>prln1</name>
</geneLocation>
<dbReference type="AlphaFoldDB" id="A0A2K9ZDW0"/>
<reference evidence="1 2" key="1">
    <citation type="submission" date="2017-11" db="EMBL/GenBank/DDBJ databases">
        <title>Complete genome of Rhizobium leguminosarum Norway, an ineffective micro-symbiont.</title>
        <authorList>
            <person name="Hoffrichter A."/>
            <person name="Liang J."/>
            <person name="Brachmann A."/>
            <person name="Marin M."/>
        </authorList>
    </citation>
    <scope>NUCLEOTIDE SEQUENCE [LARGE SCALE GENOMIC DNA]</scope>
    <source>
        <strain evidence="1 2">Norway</strain>
        <plasmid evidence="2">Plasmid prln1</plasmid>
    </source>
</reference>
<evidence type="ECO:0000313" key="2">
    <source>
        <dbReference type="Proteomes" id="UP000238523"/>
    </source>
</evidence>
<protein>
    <submittedName>
        <fullName evidence="1">Uncharacterized protein</fullName>
    </submittedName>
</protein>
<proteinExistence type="predicted"/>
<sequence>MLASAAILVICGPRSPSETARMIASTLSAMSFCTCCFWSSLSPLAFSVTSLRPDIVCPCETTPLRSAVLNLSRSDIETPIVWALAAEIDIAKAMDASVAVFMNSPAQFGYESVISNFG</sequence>
<dbReference type="Proteomes" id="UP000238523">
    <property type="component" value="Plasmid pRLN1"/>
</dbReference>
<dbReference type="EMBL" id="CP025013">
    <property type="protein sequence ID" value="AUW46400.1"/>
    <property type="molecule type" value="Genomic_DNA"/>
</dbReference>
<evidence type="ECO:0000313" key="1">
    <source>
        <dbReference type="EMBL" id="AUW46400.1"/>
    </source>
</evidence>
<gene>
    <name evidence="1" type="ORF">CUJ84_pRLN1000946</name>
</gene>
<keyword evidence="1" id="KW-0614">Plasmid</keyword>